<gene>
    <name evidence="1" type="ORF">UT19_C0004G0016</name>
</gene>
<organism evidence="1 2">
    <name type="scientific">Candidatus Woesebacteria bacterium GW2011_GWB1_39_10b</name>
    <dbReference type="NCBI Taxonomy" id="1618573"/>
    <lineage>
        <taxon>Bacteria</taxon>
        <taxon>Candidatus Woeseibacteriota</taxon>
    </lineage>
</organism>
<reference evidence="1 2" key="1">
    <citation type="journal article" date="2015" name="Nature">
        <title>rRNA introns, odd ribosomes, and small enigmatic genomes across a large radiation of phyla.</title>
        <authorList>
            <person name="Brown C.T."/>
            <person name="Hug L.A."/>
            <person name="Thomas B.C."/>
            <person name="Sharon I."/>
            <person name="Castelle C.J."/>
            <person name="Singh A."/>
            <person name="Wilkins M.J."/>
            <person name="Williams K.H."/>
            <person name="Banfield J.F."/>
        </authorList>
    </citation>
    <scope>NUCLEOTIDE SEQUENCE [LARGE SCALE GENOMIC DNA]</scope>
</reference>
<name>A0A0G0M153_9BACT</name>
<comment type="caution">
    <text evidence="1">The sequence shown here is derived from an EMBL/GenBank/DDBJ whole genome shotgun (WGS) entry which is preliminary data.</text>
</comment>
<sequence>MTGDKEVSYIYLVKQNLCKREFETIADKIFENLEVVVFKVN</sequence>
<dbReference type="AlphaFoldDB" id="A0A0G0M153"/>
<evidence type="ECO:0000313" key="2">
    <source>
        <dbReference type="Proteomes" id="UP000034932"/>
    </source>
</evidence>
<accession>A0A0G0M153</accession>
<protein>
    <submittedName>
        <fullName evidence="1">Uncharacterized protein</fullName>
    </submittedName>
</protein>
<dbReference type="Proteomes" id="UP000034932">
    <property type="component" value="Unassembled WGS sequence"/>
</dbReference>
<evidence type="ECO:0000313" key="1">
    <source>
        <dbReference type="EMBL" id="KKQ94055.1"/>
    </source>
</evidence>
<dbReference type="EMBL" id="LBVW01000004">
    <property type="protein sequence ID" value="KKQ94055.1"/>
    <property type="molecule type" value="Genomic_DNA"/>
</dbReference>
<proteinExistence type="predicted"/>